<organism evidence="2 3">
    <name type="scientific">Mycena rosella</name>
    <name type="common">Pink bonnet</name>
    <name type="synonym">Agaricus rosellus</name>
    <dbReference type="NCBI Taxonomy" id="1033263"/>
    <lineage>
        <taxon>Eukaryota</taxon>
        <taxon>Fungi</taxon>
        <taxon>Dikarya</taxon>
        <taxon>Basidiomycota</taxon>
        <taxon>Agaricomycotina</taxon>
        <taxon>Agaricomycetes</taxon>
        <taxon>Agaricomycetidae</taxon>
        <taxon>Agaricales</taxon>
        <taxon>Marasmiineae</taxon>
        <taxon>Mycenaceae</taxon>
        <taxon>Mycena</taxon>
    </lineage>
</organism>
<gene>
    <name evidence="2" type="ORF">B0H17DRAFT_1135724</name>
</gene>
<feature type="region of interest" description="Disordered" evidence="1">
    <location>
        <begin position="389"/>
        <end position="463"/>
    </location>
</feature>
<dbReference type="EMBL" id="JARKIE010000080">
    <property type="protein sequence ID" value="KAJ7688269.1"/>
    <property type="molecule type" value="Genomic_DNA"/>
</dbReference>
<dbReference type="Proteomes" id="UP001221757">
    <property type="component" value="Unassembled WGS sequence"/>
</dbReference>
<evidence type="ECO:0000256" key="1">
    <source>
        <dbReference type="SAM" id="MobiDB-lite"/>
    </source>
</evidence>
<reference evidence="2" key="1">
    <citation type="submission" date="2023-03" db="EMBL/GenBank/DDBJ databases">
        <title>Massive genome expansion in bonnet fungi (Mycena s.s.) driven by repeated elements and novel gene families across ecological guilds.</title>
        <authorList>
            <consortium name="Lawrence Berkeley National Laboratory"/>
            <person name="Harder C.B."/>
            <person name="Miyauchi S."/>
            <person name="Viragh M."/>
            <person name="Kuo A."/>
            <person name="Thoen E."/>
            <person name="Andreopoulos B."/>
            <person name="Lu D."/>
            <person name="Skrede I."/>
            <person name="Drula E."/>
            <person name="Henrissat B."/>
            <person name="Morin E."/>
            <person name="Kohler A."/>
            <person name="Barry K."/>
            <person name="LaButti K."/>
            <person name="Morin E."/>
            <person name="Salamov A."/>
            <person name="Lipzen A."/>
            <person name="Mereny Z."/>
            <person name="Hegedus B."/>
            <person name="Baldrian P."/>
            <person name="Stursova M."/>
            <person name="Weitz H."/>
            <person name="Taylor A."/>
            <person name="Grigoriev I.V."/>
            <person name="Nagy L.G."/>
            <person name="Martin F."/>
            <person name="Kauserud H."/>
        </authorList>
    </citation>
    <scope>NUCLEOTIDE SEQUENCE</scope>
    <source>
        <strain evidence="2">CBHHK067</strain>
    </source>
</reference>
<name>A0AAD7DCR5_MYCRO</name>
<evidence type="ECO:0000313" key="2">
    <source>
        <dbReference type="EMBL" id="KAJ7688269.1"/>
    </source>
</evidence>
<protein>
    <submittedName>
        <fullName evidence="2">Uncharacterized protein</fullName>
    </submittedName>
</protein>
<sequence>MPRGRPRLDPETKFEHVQDARRRYEEKNAAARLRMQRRRTVIADSDILTRRKYAQQAAEAADSYRFRKRQEQRVEERAAQAARKQASHPPASRSVPFPSPLLLRAMIEHSAAFTATTSVSAAYACAPSPMNGSSTPTAISSRHAMAVGGSVRGADLIAHDRSSAPTSMILLCEPRYAPDAGHENKWTHPGPFYALVCKEWRGAVTSRYTFLFLCVVPPLIHRSTSLQRMLELYPHASTWEAAPYLTFLRMWNLDCAEYHNHEGEVPFKPPASEPLPTPASAAPPPYCSFKAERGDSALMSKKGSPDFVIQPQHDVFQPAGRGASELSKQELEELGSLIMRPPKKEPGSGALPLTKQELDHLASFRPWPGPISPQRLNQQFVRALGAQAAVPVVPTSAPRPSSPLPLPRRTRPRTPAAAAQAPTSAPRPSSPLPSPRRMRPRTPAAAAQAPSPIKSAPRLRTPC</sequence>
<comment type="caution">
    <text evidence="2">The sequence shown here is derived from an EMBL/GenBank/DDBJ whole genome shotgun (WGS) entry which is preliminary data.</text>
</comment>
<evidence type="ECO:0000313" key="3">
    <source>
        <dbReference type="Proteomes" id="UP001221757"/>
    </source>
</evidence>
<feature type="compositionally biased region" description="Basic and acidic residues" evidence="1">
    <location>
        <begin position="62"/>
        <end position="78"/>
    </location>
</feature>
<feature type="compositionally biased region" description="Low complexity" evidence="1">
    <location>
        <begin position="413"/>
        <end position="427"/>
    </location>
</feature>
<feature type="region of interest" description="Disordered" evidence="1">
    <location>
        <begin position="59"/>
        <end position="95"/>
    </location>
</feature>
<feature type="compositionally biased region" description="Low complexity" evidence="1">
    <location>
        <begin position="441"/>
        <end position="452"/>
    </location>
</feature>
<proteinExistence type="predicted"/>
<feature type="region of interest" description="Disordered" evidence="1">
    <location>
        <begin position="1"/>
        <end position="21"/>
    </location>
</feature>
<accession>A0AAD7DCR5</accession>
<dbReference type="AlphaFoldDB" id="A0AAD7DCR5"/>
<keyword evidence="3" id="KW-1185">Reference proteome</keyword>